<organism evidence="11 12">
    <name type="scientific">Inhella gelatinilytica</name>
    <dbReference type="NCBI Taxonomy" id="2795030"/>
    <lineage>
        <taxon>Bacteria</taxon>
        <taxon>Pseudomonadati</taxon>
        <taxon>Pseudomonadota</taxon>
        <taxon>Betaproteobacteria</taxon>
        <taxon>Burkholderiales</taxon>
        <taxon>Sphaerotilaceae</taxon>
        <taxon>Inhella</taxon>
    </lineage>
</organism>
<keyword evidence="7 9" id="KW-1133">Transmembrane helix</keyword>
<dbReference type="PANTHER" id="PTHR30071">
    <property type="entry name" value="HEME EXPORTER PROTEIN C"/>
    <property type="match status" value="1"/>
</dbReference>
<feature type="domain" description="Cytochrome c assembly protein" evidence="10">
    <location>
        <begin position="15"/>
        <end position="190"/>
    </location>
</feature>
<feature type="transmembrane region" description="Helical" evidence="9">
    <location>
        <begin position="133"/>
        <end position="151"/>
    </location>
</feature>
<evidence type="ECO:0000313" key="11">
    <source>
        <dbReference type="EMBL" id="MBH9552051.1"/>
    </source>
</evidence>
<evidence type="ECO:0000256" key="1">
    <source>
        <dbReference type="ARBA" id="ARBA00002442"/>
    </source>
</evidence>
<evidence type="ECO:0000313" key="12">
    <source>
        <dbReference type="Proteomes" id="UP000620139"/>
    </source>
</evidence>
<dbReference type="InterPro" id="IPR045062">
    <property type="entry name" value="Cyt_c_biogenesis_CcsA/CcmC"/>
</dbReference>
<feature type="transmembrane region" description="Helical" evidence="9">
    <location>
        <begin position="163"/>
        <end position="186"/>
    </location>
</feature>
<dbReference type="PANTHER" id="PTHR30071:SF1">
    <property type="entry name" value="CYTOCHROME B_B6 PROTEIN-RELATED"/>
    <property type="match status" value="1"/>
</dbReference>
<dbReference type="PRINTS" id="PR01386">
    <property type="entry name" value="CCMCBIOGNSIS"/>
</dbReference>
<feature type="transmembrane region" description="Helical" evidence="9">
    <location>
        <begin position="102"/>
        <end position="121"/>
    </location>
</feature>
<dbReference type="InterPro" id="IPR002541">
    <property type="entry name" value="Cyt_c_assembly"/>
</dbReference>
<evidence type="ECO:0000256" key="2">
    <source>
        <dbReference type="ARBA" id="ARBA00004141"/>
    </source>
</evidence>
<reference evidence="11" key="1">
    <citation type="submission" date="2020-12" db="EMBL/GenBank/DDBJ databases">
        <title>The genome sequence of Inhella sp. 4Y17.</title>
        <authorList>
            <person name="Liu Y."/>
        </authorList>
    </citation>
    <scope>NUCLEOTIDE SEQUENCE</scope>
    <source>
        <strain evidence="11">4Y10</strain>
    </source>
</reference>
<dbReference type="GO" id="GO:0005886">
    <property type="term" value="C:plasma membrane"/>
    <property type="evidence" value="ECO:0007669"/>
    <property type="project" value="UniProtKB-SubCell"/>
</dbReference>
<keyword evidence="9" id="KW-1003">Cell membrane</keyword>
<keyword evidence="5 9" id="KW-0812">Transmembrane</keyword>
<dbReference type="GO" id="GO:0017004">
    <property type="term" value="P:cytochrome complex assembly"/>
    <property type="evidence" value="ECO:0007669"/>
    <property type="project" value="UniProtKB-KW"/>
</dbReference>
<dbReference type="AlphaFoldDB" id="A0A931NE22"/>
<dbReference type="GO" id="GO:0015232">
    <property type="term" value="F:heme transmembrane transporter activity"/>
    <property type="evidence" value="ECO:0007669"/>
    <property type="project" value="InterPro"/>
</dbReference>
<dbReference type="Pfam" id="PF01578">
    <property type="entry name" value="Cytochrom_C_asm"/>
    <property type="match status" value="1"/>
</dbReference>
<dbReference type="NCBIfam" id="TIGR01191">
    <property type="entry name" value="ccmC"/>
    <property type="match status" value="1"/>
</dbReference>
<comment type="function">
    <text evidence="1 9">Required for the export of heme to the periplasm for the biogenesis of c-type cytochromes.</text>
</comment>
<evidence type="ECO:0000256" key="4">
    <source>
        <dbReference type="ARBA" id="ARBA00016463"/>
    </source>
</evidence>
<feature type="transmembrane region" description="Helical" evidence="9">
    <location>
        <begin position="27"/>
        <end position="50"/>
    </location>
</feature>
<comment type="caution">
    <text evidence="11">The sequence shown here is derived from an EMBL/GenBank/DDBJ whole genome shotgun (WGS) entry which is preliminary data.</text>
</comment>
<name>A0A931NE22_9BURK</name>
<dbReference type="EMBL" id="JAEDAL010000001">
    <property type="protein sequence ID" value="MBH9552051.1"/>
    <property type="molecule type" value="Genomic_DNA"/>
</dbReference>
<comment type="subcellular location">
    <subcellularLocation>
        <location evidence="9">Cell inner membrane</location>
    </subcellularLocation>
    <subcellularLocation>
        <location evidence="2">Membrane</location>
        <topology evidence="2">Multi-pass membrane protein</topology>
    </subcellularLocation>
</comment>
<protein>
    <recommendedName>
        <fullName evidence="4 9">Heme exporter protein C</fullName>
    </recommendedName>
    <alternativeName>
        <fullName evidence="9">Cytochrome c-type biogenesis protein</fullName>
    </alternativeName>
</protein>
<accession>A0A931NE22</accession>
<sequence>MKDLLASPLRLFTFSAPVRFYALSGRLIPWLWAAALIFGTWGLYQGFFVAPTDATQGESYRIIYLHVPTAWISMLLYLVMAFWAGIGWAFRARMASMLARAIAPTGASLTVLALVTGALWGQPTWGTWWVWDARLTSSLILLFLFLGYLALVNAIDDVQRADAAGALLAVVGAVNVPIIYFSVRWWNTLHQGASVSLTAAPKMAETMLSAMLLTSLACWAYAIAVVLTRARALVLERERDAAWVQALKEDTP</sequence>
<evidence type="ECO:0000256" key="3">
    <source>
        <dbReference type="ARBA" id="ARBA00005840"/>
    </source>
</evidence>
<dbReference type="Proteomes" id="UP000620139">
    <property type="component" value="Unassembled WGS sequence"/>
</dbReference>
<evidence type="ECO:0000256" key="9">
    <source>
        <dbReference type="RuleBase" id="RU364092"/>
    </source>
</evidence>
<evidence type="ECO:0000256" key="8">
    <source>
        <dbReference type="ARBA" id="ARBA00023136"/>
    </source>
</evidence>
<feature type="transmembrane region" description="Helical" evidence="9">
    <location>
        <begin position="70"/>
        <end position="90"/>
    </location>
</feature>
<dbReference type="GO" id="GO:0020037">
    <property type="term" value="F:heme binding"/>
    <property type="evidence" value="ECO:0007669"/>
    <property type="project" value="InterPro"/>
</dbReference>
<comment type="similarity">
    <text evidence="3 9">Belongs to the CcmC/CycZ/HelC family.</text>
</comment>
<dbReference type="RefSeq" id="WP_198099634.1">
    <property type="nucleotide sequence ID" value="NZ_JAEDAL010000001.1"/>
</dbReference>
<keyword evidence="8 9" id="KW-0472">Membrane</keyword>
<keyword evidence="6 9" id="KW-0201">Cytochrome c-type biogenesis</keyword>
<keyword evidence="12" id="KW-1185">Reference proteome</keyword>
<feature type="transmembrane region" description="Helical" evidence="9">
    <location>
        <begin position="206"/>
        <end position="227"/>
    </location>
</feature>
<keyword evidence="9" id="KW-0997">Cell inner membrane</keyword>
<dbReference type="InterPro" id="IPR003557">
    <property type="entry name" value="Cyt_c_biogenesis_CcmC"/>
</dbReference>
<gene>
    <name evidence="11" type="primary">ccsA</name>
    <name evidence="9" type="synonym">ccmC</name>
    <name evidence="11" type="ORF">I7X43_04225</name>
</gene>
<proteinExistence type="inferred from homology"/>
<evidence type="ECO:0000256" key="5">
    <source>
        <dbReference type="ARBA" id="ARBA00022692"/>
    </source>
</evidence>
<keyword evidence="9" id="KW-0813">Transport</keyword>
<evidence type="ECO:0000256" key="6">
    <source>
        <dbReference type="ARBA" id="ARBA00022748"/>
    </source>
</evidence>
<evidence type="ECO:0000259" key="10">
    <source>
        <dbReference type="Pfam" id="PF01578"/>
    </source>
</evidence>
<evidence type="ECO:0000256" key="7">
    <source>
        <dbReference type="ARBA" id="ARBA00022989"/>
    </source>
</evidence>